<dbReference type="Proteomes" id="UP000002009">
    <property type="component" value="Chromosome 8"/>
</dbReference>
<evidence type="ECO:0000313" key="9">
    <source>
        <dbReference type="EMBL" id="ACO69407.1"/>
    </source>
</evidence>
<feature type="domain" description="Rieske" evidence="8">
    <location>
        <begin position="83"/>
        <end position="195"/>
    </location>
</feature>
<dbReference type="EMBL" id="CP001575">
    <property type="protein sequence ID" value="ACO69407.1"/>
    <property type="molecule type" value="Genomic_DNA"/>
</dbReference>
<evidence type="ECO:0000256" key="5">
    <source>
        <dbReference type="ARBA" id="ARBA00023014"/>
    </source>
</evidence>
<keyword evidence="6" id="KW-0534">Nitrate assimilation</keyword>
<evidence type="ECO:0000256" key="6">
    <source>
        <dbReference type="ARBA" id="ARBA00023063"/>
    </source>
</evidence>
<dbReference type="CDD" id="cd03467">
    <property type="entry name" value="Rieske"/>
    <property type="match status" value="1"/>
</dbReference>
<evidence type="ECO:0000313" key="10">
    <source>
        <dbReference type="Proteomes" id="UP000002009"/>
    </source>
</evidence>
<dbReference type="InterPro" id="IPR036922">
    <property type="entry name" value="Rieske_2Fe-2S_sf"/>
</dbReference>
<dbReference type="SUPFAM" id="SSF50022">
    <property type="entry name" value="ISP domain"/>
    <property type="match status" value="1"/>
</dbReference>
<dbReference type="PROSITE" id="PS51296">
    <property type="entry name" value="RIESKE"/>
    <property type="match status" value="1"/>
</dbReference>
<evidence type="ECO:0000256" key="7">
    <source>
        <dbReference type="SAM" id="Phobius"/>
    </source>
</evidence>
<evidence type="ECO:0000256" key="4">
    <source>
        <dbReference type="ARBA" id="ARBA00023004"/>
    </source>
</evidence>
<organism evidence="9 10">
    <name type="scientific">Micromonas commoda (strain RCC299 / NOUM17 / CCMP2709)</name>
    <name type="common">Picoplanktonic green alga</name>
    <dbReference type="NCBI Taxonomy" id="296587"/>
    <lineage>
        <taxon>Eukaryota</taxon>
        <taxon>Viridiplantae</taxon>
        <taxon>Chlorophyta</taxon>
        <taxon>Mamiellophyceae</taxon>
        <taxon>Mamiellales</taxon>
        <taxon>Mamiellaceae</taxon>
        <taxon>Micromonas</taxon>
    </lineage>
</organism>
<gene>
    <name evidence="9" type="ORF">MICPUN_60584</name>
</gene>
<feature type="transmembrane region" description="Helical" evidence="7">
    <location>
        <begin position="287"/>
        <end position="308"/>
    </location>
</feature>
<evidence type="ECO:0000256" key="1">
    <source>
        <dbReference type="ARBA" id="ARBA00022714"/>
    </source>
</evidence>
<dbReference type="PANTHER" id="PTHR43456:SF2">
    <property type="entry name" value="RIESKE (2FE-2S) DOMAIN-CONTAINING PROTEIN"/>
    <property type="match status" value="1"/>
</dbReference>
<dbReference type="GeneID" id="8245782"/>
<dbReference type="KEGG" id="mis:MICPUN_60584"/>
<dbReference type="AlphaFoldDB" id="C1FFP2"/>
<dbReference type="eggNOG" id="ENOG502QRC7">
    <property type="taxonomic scope" value="Eukaryota"/>
</dbReference>
<keyword evidence="3" id="KW-0560">Oxidoreductase</keyword>
<keyword evidence="7" id="KW-0812">Transmembrane</keyword>
<dbReference type="GO" id="GO:0051537">
    <property type="term" value="F:2 iron, 2 sulfur cluster binding"/>
    <property type="evidence" value="ECO:0007669"/>
    <property type="project" value="UniProtKB-KW"/>
</dbReference>
<feature type="transmembrane region" description="Helical" evidence="7">
    <location>
        <begin position="259"/>
        <end position="281"/>
    </location>
</feature>
<keyword evidence="5" id="KW-0411">Iron-sulfur</keyword>
<dbReference type="InterPro" id="IPR012748">
    <property type="entry name" value="Rieske-like_NirD"/>
</dbReference>
<name>C1FFP2_MICCC</name>
<keyword evidence="2" id="KW-0479">Metal-binding</keyword>
<dbReference type="Pfam" id="PF13806">
    <property type="entry name" value="Rieske_2"/>
    <property type="match status" value="1"/>
</dbReference>
<reference evidence="9 10" key="1">
    <citation type="journal article" date="2009" name="Science">
        <title>Green evolution and dynamic adaptations revealed by genomes of the marine picoeukaryotes Micromonas.</title>
        <authorList>
            <person name="Worden A.Z."/>
            <person name="Lee J.H."/>
            <person name="Mock T."/>
            <person name="Rouze P."/>
            <person name="Simmons M.P."/>
            <person name="Aerts A.L."/>
            <person name="Allen A.E."/>
            <person name="Cuvelier M.L."/>
            <person name="Derelle E."/>
            <person name="Everett M.V."/>
            <person name="Foulon E."/>
            <person name="Grimwood J."/>
            <person name="Gundlach H."/>
            <person name="Henrissat B."/>
            <person name="Napoli C."/>
            <person name="McDonald S.M."/>
            <person name="Parker M.S."/>
            <person name="Rombauts S."/>
            <person name="Salamov A."/>
            <person name="Von Dassow P."/>
            <person name="Badger J.H."/>
            <person name="Coutinho P.M."/>
            <person name="Demir E."/>
            <person name="Dubchak I."/>
            <person name="Gentemann C."/>
            <person name="Eikrem W."/>
            <person name="Gready J.E."/>
            <person name="John U."/>
            <person name="Lanier W."/>
            <person name="Lindquist E.A."/>
            <person name="Lucas S."/>
            <person name="Mayer K.F."/>
            <person name="Moreau H."/>
            <person name="Not F."/>
            <person name="Otillar R."/>
            <person name="Panaud O."/>
            <person name="Pangilinan J."/>
            <person name="Paulsen I."/>
            <person name="Piegu B."/>
            <person name="Poliakov A."/>
            <person name="Robbens S."/>
            <person name="Schmutz J."/>
            <person name="Toulza E."/>
            <person name="Wyss T."/>
            <person name="Zelensky A."/>
            <person name="Zhou K."/>
            <person name="Armbrust E.V."/>
            <person name="Bhattacharya D."/>
            <person name="Goodenough U.W."/>
            <person name="Van de Peer Y."/>
            <person name="Grigoriev I.V."/>
        </authorList>
    </citation>
    <scope>NUCLEOTIDE SEQUENCE [LARGE SCALE GENOMIC DNA]</scope>
    <source>
        <strain evidence="10">RCC299 / NOUM17</strain>
    </source>
</reference>
<dbReference type="GO" id="GO:0042128">
    <property type="term" value="P:nitrate assimilation"/>
    <property type="evidence" value="ECO:0007669"/>
    <property type="project" value="UniProtKB-KW"/>
</dbReference>
<proteinExistence type="predicted"/>
<keyword evidence="1" id="KW-0001">2Fe-2S</keyword>
<evidence type="ECO:0000256" key="2">
    <source>
        <dbReference type="ARBA" id="ARBA00022723"/>
    </source>
</evidence>
<dbReference type="Gene3D" id="2.102.10.10">
    <property type="entry name" value="Rieske [2Fe-2S] iron-sulphur domain"/>
    <property type="match status" value="1"/>
</dbReference>
<sequence length="312" mass="32790">MSAFIITSTPVVRASAASRASARAPVAAALRPPSARISTGVARSAALRIRRRRASSLTVRAEAEAETAAAPVESLPPVPGTFVKICDADELPRGTRKKVSALGKSILMFWYKDSMVAIESRSPAEGAFSEGFENARLTQDGCIVCPSTRSTFDLKTGEIKDWYPDNPVLRRLTPIETCRPMEVFPCLARPDGVYVDVKNGSLGPDFVAPATKGGSNTSLENNNVYAVEPQMVVVGADGKEIAVDDDGESGMSKMDPGTLAISIAGVAALALGGSAVCVFYENYVGLGLFWLVGFGIAAKVGLDATGALDEDK</sequence>
<dbReference type="InterPro" id="IPR017941">
    <property type="entry name" value="Rieske_2Fe-2S"/>
</dbReference>
<dbReference type="RefSeq" id="XP_002508149.1">
    <property type="nucleotide sequence ID" value="XM_002508103.1"/>
</dbReference>
<dbReference type="GO" id="GO:0008942">
    <property type="term" value="F:nitrite reductase [NAD(P)H] activity"/>
    <property type="evidence" value="ECO:0007669"/>
    <property type="project" value="InterPro"/>
</dbReference>
<dbReference type="PANTHER" id="PTHR43456">
    <property type="entry name" value="RIESKE (2FE-2S) DOMAIN-CONTAINING PROTEIN"/>
    <property type="match status" value="1"/>
</dbReference>
<keyword evidence="4" id="KW-0408">Iron</keyword>
<dbReference type="STRING" id="296587.C1FFP2"/>
<accession>C1FFP2</accession>
<dbReference type="GO" id="GO:0046872">
    <property type="term" value="F:metal ion binding"/>
    <property type="evidence" value="ECO:0007669"/>
    <property type="project" value="UniProtKB-KW"/>
</dbReference>
<protein>
    <submittedName>
        <fullName evidence="9">Rieske [2Fe-2S] domain protein protein</fullName>
    </submittedName>
</protein>
<keyword evidence="7" id="KW-1133">Transmembrane helix</keyword>
<dbReference type="FunCoup" id="C1FFP2">
    <property type="interactions" value="603"/>
</dbReference>
<keyword evidence="10" id="KW-1185">Reference proteome</keyword>
<dbReference type="InParanoid" id="C1FFP2"/>
<dbReference type="OMA" id="CRPMEVF"/>
<dbReference type="OrthoDB" id="1910064at2759"/>
<evidence type="ECO:0000256" key="3">
    <source>
        <dbReference type="ARBA" id="ARBA00023002"/>
    </source>
</evidence>
<evidence type="ECO:0000259" key="8">
    <source>
        <dbReference type="PROSITE" id="PS51296"/>
    </source>
</evidence>
<keyword evidence="7" id="KW-0472">Membrane</keyword>